<dbReference type="Proteomes" id="UP001597112">
    <property type="component" value="Unassembled WGS sequence"/>
</dbReference>
<dbReference type="PANTHER" id="PTHR10161">
    <property type="entry name" value="TARTRATE-RESISTANT ACID PHOSPHATASE TYPE 5"/>
    <property type="match status" value="1"/>
</dbReference>
<comment type="subcellular location">
    <subcellularLocation>
        <location evidence="1">Membrane</location>
    </subcellularLocation>
</comment>
<feature type="chain" id="PRO_5045457919" evidence="5">
    <location>
        <begin position="22"/>
        <end position="1236"/>
    </location>
</feature>
<name>A0ABW3K796_9BACT</name>
<organism evidence="8 9">
    <name type="scientific">Ohtaekwangia kribbensis</name>
    <dbReference type="NCBI Taxonomy" id="688913"/>
    <lineage>
        <taxon>Bacteria</taxon>
        <taxon>Pseudomonadati</taxon>
        <taxon>Bacteroidota</taxon>
        <taxon>Cytophagia</taxon>
        <taxon>Cytophagales</taxon>
        <taxon>Fulvivirgaceae</taxon>
        <taxon>Ohtaekwangia</taxon>
    </lineage>
</organism>
<dbReference type="Gene3D" id="3.60.21.10">
    <property type="match status" value="2"/>
</dbReference>
<dbReference type="Pfam" id="PF01103">
    <property type="entry name" value="Omp85"/>
    <property type="match status" value="1"/>
</dbReference>
<dbReference type="InterPro" id="IPR051558">
    <property type="entry name" value="Metallophosphoesterase_PAP"/>
</dbReference>
<sequence length="1236" mass="141119">MIRLRLANFLLFLLISSPLYPQQQSFNLYMIGDAGEPTLPTNGLRELLQKKYDPAVPSVVIFLGDNIYPKGLPAPDERGRQQAETILKAQLNLLQGFNTDVYFIPGNHDWKKGHADGWQQITHEEAWIDSLHNEHIHFQPEGGCPGPVEVPLSKDAVLVIIDSQWFLHPWDKPEGDDSPCEVKRPEDAVIQLEDIFNRNIGKRVIVAAHHPLYTYGEHGGVFTWKDHLFPLLDLNRDLYIPMPGIGSIYPLYRKFIGDIQDTPHPIYKRYIQVMSQLLKKYPNTIYVNGHEHALQYVWKDSVHYITSGSGSKYTFVKQKGYARFASPAMGFVKINVSGGGASSIDYFEIGKEQPVYNVQVKAEVNPTAPGEQALPDFSKTVRVHASDRYQAGKFHKKILGKNYRDEWRQDIDVPVFNIGAIGGGLKILQKGGGMQTLSLRLADSLEQEYTLRSIEKFPEKAVPEMLQKTFAADLVQDQISAAHPYGALTVTPLAEAAGIYHTNPEVVYIPDDPRFGIYRKEFANTLMLFEERPAGDASNKPYFGNSKKIISTDKVLEKLMEDNDNYVDQEFVLRSRVFDIVIGDWDRHDDQWRWASFKEKKTEYYRPIPRDRDQALFVSDGILAKVWSRKWALPKFEGFHDEVRWAPGFMFNARYFDRSFLNQPSAAQWQEQAKGVQQSLTDETIEAAVKRLPAEIYKLHGEEIARKLKSRRDHLPEYAQEHYKFLAREVDVTGSDKREYFDVQQEPNGDARVSIYKISKSGEHTSKIYERKFLANETDEVRLYGFGGDDIFSFSGEGKGKIKVRVIGGDGGDSVRNNATIKGWRQPYKIYDVPAGIAINSKRHLADKTSNDADVNLYDRRAFRYPVLAPLVYGTFNYDDGIFLGGGFLYTKHGFRKFPFKTQHLFLFSYAPLTSSYNFKYDGRFSQVFGKWGVALDFDVKAPNFVNNFFGWGNETVFNDELDDEPQYEDQLRSSIDYYRIRLQQIDLQAMLTRPFGSSGLFKIGPVYQRVEIERPTKSPRYIAEYAATLDEPLFEVSKTFAGLRTEWLIDKRDNRILTTRGVVLNQSSTVYKGLESRAHDFTSHNASVAFYQSFRLPARVTFALRAGGGINTGKYEIYQAQILDGKTELRGFRKTRFYGDRDFYSNNEVRLKIASFRSYIFPASVGINGFFDVGRVWYKDASGKDPSTADGTSSVWHKGYGGGIWVTPFNLTVLAAELAHSKDGNMFYIRLGFLF</sequence>
<protein>
    <submittedName>
        <fullName evidence="8">BamA/TamA family outer membrane protein</fullName>
    </submittedName>
</protein>
<evidence type="ECO:0000256" key="2">
    <source>
        <dbReference type="ARBA" id="ARBA00022729"/>
    </source>
</evidence>
<feature type="domain" description="Calcineurin-like phosphoesterase" evidence="6">
    <location>
        <begin position="43"/>
        <end position="224"/>
    </location>
</feature>
<keyword evidence="4" id="KW-0472">Membrane</keyword>
<proteinExistence type="predicted"/>
<dbReference type="InterPro" id="IPR000184">
    <property type="entry name" value="Bac_surfAg_D15"/>
</dbReference>
<reference evidence="9" key="1">
    <citation type="journal article" date="2019" name="Int. J. Syst. Evol. Microbiol.">
        <title>The Global Catalogue of Microorganisms (GCM) 10K type strain sequencing project: providing services to taxonomists for standard genome sequencing and annotation.</title>
        <authorList>
            <consortium name="The Broad Institute Genomics Platform"/>
            <consortium name="The Broad Institute Genome Sequencing Center for Infectious Disease"/>
            <person name="Wu L."/>
            <person name="Ma J."/>
        </authorList>
    </citation>
    <scope>NUCLEOTIDE SEQUENCE [LARGE SCALE GENOMIC DNA]</scope>
    <source>
        <strain evidence="9">CCUG 58938</strain>
    </source>
</reference>
<feature type="domain" description="Bacterial surface antigen (D15)" evidence="7">
    <location>
        <begin position="933"/>
        <end position="1210"/>
    </location>
</feature>
<comment type="caution">
    <text evidence="8">The sequence shown here is derived from an EMBL/GenBank/DDBJ whole genome shotgun (WGS) entry which is preliminary data.</text>
</comment>
<keyword evidence="3" id="KW-0378">Hydrolase</keyword>
<dbReference type="InterPro" id="IPR004843">
    <property type="entry name" value="Calcineurin-like_PHP"/>
</dbReference>
<dbReference type="RefSeq" id="WP_377580312.1">
    <property type="nucleotide sequence ID" value="NZ_JBHTKA010000007.1"/>
</dbReference>
<keyword evidence="2 5" id="KW-0732">Signal</keyword>
<dbReference type="Pfam" id="PF00149">
    <property type="entry name" value="Metallophos"/>
    <property type="match status" value="1"/>
</dbReference>
<dbReference type="EMBL" id="JBHTKA010000007">
    <property type="protein sequence ID" value="MFD1000857.1"/>
    <property type="molecule type" value="Genomic_DNA"/>
</dbReference>
<dbReference type="Gene3D" id="2.40.160.50">
    <property type="entry name" value="membrane protein fhac: a member of the omp85/tpsb transporter family"/>
    <property type="match status" value="1"/>
</dbReference>
<evidence type="ECO:0000256" key="3">
    <source>
        <dbReference type="ARBA" id="ARBA00022801"/>
    </source>
</evidence>
<evidence type="ECO:0000259" key="7">
    <source>
        <dbReference type="Pfam" id="PF01103"/>
    </source>
</evidence>
<evidence type="ECO:0000256" key="1">
    <source>
        <dbReference type="ARBA" id="ARBA00004370"/>
    </source>
</evidence>
<evidence type="ECO:0000313" key="9">
    <source>
        <dbReference type="Proteomes" id="UP001597112"/>
    </source>
</evidence>
<accession>A0ABW3K796</accession>
<dbReference type="InterPro" id="IPR029052">
    <property type="entry name" value="Metallo-depent_PP-like"/>
</dbReference>
<evidence type="ECO:0000313" key="8">
    <source>
        <dbReference type="EMBL" id="MFD1000857.1"/>
    </source>
</evidence>
<dbReference type="PANTHER" id="PTHR10161:SF14">
    <property type="entry name" value="TARTRATE-RESISTANT ACID PHOSPHATASE TYPE 5"/>
    <property type="match status" value="1"/>
</dbReference>
<gene>
    <name evidence="8" type="ORF">ACFQ21_16140</name>
</gene>
<dbReference type="SUPFAM" id="SSF56300">
    <property type="entry name" value="Metallo-dependent phosphatases"/>
    <property type="match status" value="1"/>
</dbReference>
<evidence type="ECO:0000256" key="4">
    <source>
        <dbReference type="ARBA" id="ARBA00023136"/>
    </source>
</evidence>
<evidence type="ECO:0000259" key="6">
    <source>
        <dbReference type="Pfam" id="PF00149"/>
    </source>
</evidence>
<keyword evidence="9" id="KW-1185">Reference proteome</keyword>
<feature type="signal peptide" evidence="5">
    <location>
        <begin position="1"/>
        <end position="21"/>
    </location>
</feature>
<evidence type="ECO:0000256" key="5">
    <source>
        <dbReference type="SAM" id="SignalP"/>
    </source>
</evidence>